<dbReference type="Proteomes" id="UP000237983">
    <property type="component" value="Unassembled WGS sequence"/>
</dbReference>
<dbReference type="Pfam" id="PF12802">
    <property type="entry name" value="MarR_2"/>
    <property type="match status" value="1"/>
</dbReference>
<dbReference type="SMART" id="SM00347">
    <property type="entry name" value="HTH_MARR"/>
    <property type="match status" value="1"/>
</dbReference>
<protein>
    <submittedName>
        <fullName evidence="2">MarR family transcriptional regulator</fullName>
    </submittedName>
</protein>
<dbReference type="PROSITE" id="PS50995">
    <property type="entry name" value="HTH_MARR_2"/>
    <property type="match status" value="1"/>
</dbReference>
<dbReference type="EMBL" id="PVTL01000005">
    <property type="protein sequence ID" value="PRY67874.1"/>
    <property type="molecule type" value="Genomic_DNA"/>
</dbReference>
<dbReference type="SUPFAM" id="SSF46785">
    <property type="entry name" value="Winged helix' DNA-binding domain"/>
    <property type="match status" value="1"/>
</dbReference>
<dbReference type="OrthoDB" id="8635520at2"/>
<name>A0A2T0VCM8_9MICO</name>
<dbReference type="PANTHER" id="PTHR33164">
    <property type="entry name" value="TRANSCRIPTIONAL REGULATOR, MARR FAMILY"/>
    <property type="match status" value="1"/>
</dbReference>
<feature type="domain" description="HTH marR-type" evidence="1">
    <location>
        <begin position="11"/>
        <end position="147"/>
    </location>
</feature>
<dbReference type="GO" id="GO:0003700">
    <property type="term" value="F:DNA-binding transcription factor activity"/>
    <property type="evidence" value="ECO:0007669"/>
    <property type="project" value="InterPro"/>
</dbReference>
<accession>A0A2T0VCM8</accession>
<evidence type="ECO:0000313" key="2">
    <source>
        <dbReference type="EMBL" id="PRY67874.1"/>
    </source>
</evidence>
<dbReference type="InterPro" id="IPR036390">
    <property type="entry name" value="WH_DNA-bd_sf"/>
</dbReference>
<dbReference type="InterPro" id="IPR039422">
    <property type="entry name" value="MarR/SlyA-like"/>
</dbReference>
<dbReference type="PANTHER" id="PTHR33164:SF99">
    <property type="entry name" value="MARR FAMILY REGULATORY PROTEIN"/>
    <property type="match status" value="1"/>
</dbReference>
<evidence type="ECO:0000259" key="1">
    <source>
        <dbReference type="PROSITE" id="PS50995"/>
    </source>
</evidence>
<dbReference type="Gene3D" id="1.10.10.10">
    <property type="entry name" value="Winged helix-like DNA-binding domain superfamily/Winged helix DNA-binding domain"/>
    <property type="match status" value="1"/>
</dbReference>
<dbReference type="PRINTS" id="PR00598">
    <property type="entry name" value="HTHMARR"/>
</dbReference>
<comment type="caution">
    <text evidence="2">The sequence shown here is derived from an EMBL/GenBank/DDBJ whole genome shotgun (WGS) entry which is preliminary data.</text>
</comment>
<evidence type="ECO:0000313" key="3">
    <source>
        <dbReference type="Proteomes" id="UP000237983"/>
    </source>
</evidence>
<dbReference type="RefSeq" id="WP_106212402.1">
    <property type="nucleotide sequence ID" value="NZ_PVTL01000005.1"/>
</dbReference>
<dbReference type="AlphaFoldDB" id="A0A2T0VCM8"/>
<sequence>MTEVSQFTDAEWDVWRSFTTMRRQLDHALEKQLQHDAGISRPDFEVLLAVFDARERQLRSGELAEILGWEKSRVSHQTTRMARRGLVTRRDCDSDGRGTWIGLTPDGMRAVLGSMRDHAATIRRYFFDVLSADELEAVRSTSHRVLDAIDPPVCRRDNDNDNDNDNEESA</sequence>
<organism evidence="2 3">
    <name type="scientific">Glaciihabitans tibetensis</name>
    <dbReference type="NCBI Taxonomy" id="1266600"/>
    <lineage>
        <taxon>Bacteria</taxon>
        <taxon>Bacillati</taxon>
        <taxon>Actinomycetota</taxon>
        <taxon>Actinomycetes</taxon>
        <taxon>Micrococcales</taxon>
        <taxon>Microbacteriaceae</taxon>
        <taxon>Glaciihabitans</taxon>
    </lineage>
</organism>
<gene>
    <name evidence="2" type="ORF">B0I08_10535</name>
</gene>
<dbReference type="GO" id="GO:0006950">
    <property type="term" value="P:response to stress"/>
    <property type="evidence" value="ECO:0007669"/>
    <property type="project" value="TreeGrafter"/>
</dbReference>
<dbReference type="InterPro" id="IPR000835">
    <property type="entry name" value="HTH_MarR-typ"/>
</dbReference>
<dbReference type="InterPro" id="IPR036388">
    <property type="entry name" value="WH-like_DNA-bd_sf"/>
</dbReference>
<proteinExistence type="predicted"/>
<keyword evidence="3" id="KW-1185">Reference proteome</keyword>
<reference evidence="2 3" key="1">
    <citation type="submission" date="2018-03" db="EMBL/GenBank/DDBJ databases">
        <title>Genomic Encyclopedia of Type Strains, Phase III (KMG-III): the genomes of soil and plant-associated and newly described type strains.</title>
        <authorList>
            <person name="Whitman W."/>
        </authorList>
    </citation>
    <scope>NUCLEOTIDE SEQUENCE [LARGE SCALE GENOMIC DNA]</scope>
    <source>
        <strain evidence="2 3">CGMCC 1.12484</strain>
    </source>
</reference>